<dbReference type="PANTHER" id="PTHR10836">
    <property type="entry name" value="GLYCERALDEHYDE 3-PHOSPHATE DEHYDROGENASE"/>
    <property type="match status" value="1"/>
</dbReference>
<dbReference type="GO" id="GO:0005856">
    <property type="term" value="C:cytoskeleton"/>
    <property type="evidence" value="ECO:0007669"/>
    <property type="project" value="UniProtKB-SubCell"/>
</dbReference>
<dbReference type="SUPFAM" id="SSF55347">
    <property type="entry name" value="Glyceraldehyde-3-phosphate dehydrogenase-like, C-terminal domain"/>
    <property type="match status" value="1"/>
</dbReference>
<dbReference type="Gene3D" id="3.30.360.10">
    <property type="entry name" value="Dihydrodipicolinate Reductase, domain 2"/>
    <property type="match status" value="1"/>
</dbReference>
<dbReference type="InterPro" id="IPR020829">
    <property type="entry name" value="GlycerAld_3-P_DH_cat"/>
</dbReference>
<evidence type="ECO:0000256" key="8">
    <source>
        <dbReference type="ARBA" id="ARBA00022679"/>
    </source>
</evidence>
<evidence type="ECO:0000256" key="16">
    <source>
        <dbReference type="ARBA" id="ARBA00023242"/>
    </source>
</evidence>
<protein>
    <recommendedName>
        <fullName evidence="6">glyceraldehyde-3-phosphate dehydrogenase (phosphorylating)</fullName>
        <ecNumber evidence="6">1.2.1.12</ecNumber>
    </recommendedName>
    <alternativeName>
        <fullName evidence="17">Peptidyl-cysteine S-nitrosylase GAPDH</fullName>
    </alternativeName>
</protein>
<keyword evidence="8" id="KW-0808">Transferase</keyword>
<evidence type="ECO:0000256" key="7">
    <source>
        <dbReference type="ARBA" id="ARBA00022490"/>
    </source>
</evidence>
<keyword evidence="7" id="KW-0963">Cytoplasm</keyword>
<dbReference type="GO" id="GO:0006915">
    <property type="term" value="P:apoptotic process"/>
    <property type="evidence" value="ECO:0007669"/>
    <property type="project" value="UniProtKB-KW"/>
</dbReference>
<evidence type="ECO:0000256" key="17">
    <source>
        <dbReference type="ARBA" id="ARBA00031890"/>
    </source>
</evidence>
<evidence type="ECO:0000256" key="15">
    <source>
        <dbReference type="ARBA" id="ARBA00023212"/>
    </source>
</evidence>
<keyword evidence="11" id="KW-0810">Translation regulation</keyword>
<keyword evidence="10" id="KW-0702">S-nitrosylation</keyword>
<dbReference type="EMBL" id="JBBHLL010000331">
    <property type="protein sequence ID" value="KAK7805732.1"/>
    <property type="molecule type" value="Genomic_DNA"/>
</dbReference>
<sequence length="77" mass="8137">MLNDMAFWVATPRVSVVGLTCHLEKGAKYNDIKKAVKQALGGPLKGILGYSEDQESPVTSTVTPTAPPLTLGLALLL</sequence>
<evidence type="ECO:0000256" key="9">
    <source>
        <dbReference type="ARBA" id="ARBA00022703"/>
    </source>
</evidence>
<evidence type="ECO:0000256" key="6">
    <source>
        <dbReference type="ARBA" id="ARBA00013119"/>
    </source>
</evidence>
<evidence type="ECO:0000256" key="2">
    <source>
        <dbReference type="ARBA" id="ARBA00004245"/>
    </source>
</evidence>
<dbReference type="AlphaFoldDB" id="A0AAW0HUM8"/>
<dbReference type="GO" id="GO:0004365">
    <property type="term" value="F:glyceraldehyde-3-phosphate dehydrogenase (NAD+) (phosphorylating) activity"/>
    <property type="evidence" value="ECO:0007669"/>
    <property type="project" value="UniProtKB-EC"/>
</dbReference>
<comment type="catalytic activity">
    <reaction evidence="20">
        <text>S-nitroso-L-cysteinyl-[GAPDH] + L-cysteinyl-[protein] = L-cysteinyl-[GAPDH] + S-nitroso-L-cysteinyl-[protein]</text>
        <dbReference type="Rhea" id="RHEA:66684"/>
        <dbReference type="Rhea" id="RHEA-COMP:10131"/>
        <dbReference type="Rhea" id="RHEA-COMP:17089"/>
        <dbReference type="Rhea" id="RHEA-COMP:17090"/>
        <dbReference type="Rhea" id="RHEA-COMP:17091"/>
        <dbReference type="ChEBI" id="CHEBI:29950"/>
        <dbReference type="ChEBI" id="CHEBI:149494"/>
    </reaction>
    <physiologicalReaction direction="left-to-right" evidence="20">
        <dbReference type="Rhea" id="RHEA:66685"/>
    </physiologicalReaction>
</comment>
<dbReference type="Proteomes" id="UP001488838">
    <property type="component" value="Unassembled WGS sequence"/>
</dbReference>
<keyword evidence="16" id="KW-0539">Nucleus</keyword>
<dbReference type="EC" id="1.2.1.12" evidence="6"/>
<comment type="subcellular location">
    <subcellularLocation>
        <location evidence="2">Cytoplasm</location>
        <location evidence="2">Cytoskeleton</location>
    </subcellularLocation>
    <subcellularLocation>
        <location evidence="3">Cytoplasm</location>
        <location evidence="3">Cytosol</location>
    </subcellularLocation>
    <subcellularLocation>
        <location evidence="1">Nucleus</location>
    </subcellularLocation>
</comment>
<comment type="similarity">
    <text evidence="5">Belongs to the glyceraldehyde-3-phosphate dehydrogenase family.</text>
</comment>
<evidence type="ECO:0000256" key="3">
    <source>
        <dbReference type="ARBA" id="ARBA00004514"/>
    </source>
</evidence>
<dbReference type="PANTHER" id="PTHR10836:SF111">
    <property type="entry name" value="GLYCERALDEHYDE-3-PHOSPHATE DEHYDROGENASE"/>
    <property type="match status" value="1"/>
</dbReference>
<evidence type="ECO:0000256" key="12">
    <source>
        <dbReference type="ARBA" id="ARBA00023002"/>
    </source>
</evidence>
<dbReference type="GO" id="GO:0016740">
    <property type="term" value="F:transferase activity"/>
    <property type="evidence" value="ECO:0007669"/>
    <property type="project" value="UniProtKB-KW"/>
</dbReference>
<evidence type="ECO:0000256" key="4">
    <source>
        <dbReference type="ARBA" id="ARBA00004869"/>
    </source>
</evidence>
<comment type="caution">
    <text evidence="22">The sequence shown here is derived from an EMBL/GenBank/DDBJ whole genome shotgun (WGS) entry which is preliminary data.</text>
</comment>
<gene>
    <name evidence="22" type="ORF">U0070_010953</name>
</gene>
<evidence type="ECO:0000256" key="14">
    <source>
        <dbReference type="ARBA" id="ARBA00023152"/>
    </source>
</evidence>
<evidence type="ECO:0000259" key="21">
    <source>
        <dbReference type="Pfam" id="PF02800"/>
    </source>
</evidence>
<dbReference type="GO" id="GO:0006417">
    <property type="term" value="P:regulation of translation"/>
    <property type="evidence" value="ECO:0007669"/>
    <property type="project" value="UniProtKB-KW"/>
</dbReference>
<keyword evidence="15" id="KW-0206">Cytoskeleton</keyword>
<reference evidence="22 23" key="1">
    <citation type="journal article" date="2023" name="bioRxiv">
        <title>Conserved and derived expression patterns and positive selection on dental genes reveal complex evolutionary context of ever-growing rodent molars.</title>
        <authorList>
            <person name="Calamari Z.T."/>
            <person name="Song A."/>
            <person name="Cohen E."/>
            <person name="Akter M."/>
            <person name="Roy R.D."/>
            <person name="Hallikas O."/>
            <person name="Christensen M.M."/>
            <person name="Li P."/>
            <person name="Marangoni P."/>
            <person name="Jernvall J."/>
            <person name="Klein O.D."/>
        </authorList>
    </citation>
    <scope>NUCLEOTIDE SEQUENCE [LARGE SCALE GENOMIC DNA]</scope>
    <source>
        <strain evidence="22">V071</strain>
    </source>
</reference>
<dbReference type="GO" id="GO:0005634">
    <property type="term" value="C:nucleus"/>
    <property type="evidence" value="ECO:0007669"/>
    <property type="project" value="UniProtKB-SubCell"/>
</dbReference>
<evidence type="ECO:0000256" key="19">
    <source>
        <dbReference type="ARBA" id="ARBA00047698"/>
    </source>
</evidence>
<evidence type="ECO:0000313" key="23">
    <source>
        <dbReference type="Proteomes" id="UP001488838"/>
    </source>
</evidence>
<comment type="pathway">
    <text evidence="4">Carbohydrate degradation; glycolysis; pyruvate from D-glyceraldehyde 3-phosphate: step 1/5.</text>
</comment>
<comment type="subunit">
    <text evidence="18">Homotetramer. Interacts with TPPP; the interaction is direct. Interacts (when S-nitrosylated) with SIAH1; leading to nuclear translocation. Interacts with RILPL1/GOSPEL, leading to prevent the interaction between GAPDH and SIAH1 and prevent nuclear translocation. Interacts with CHP1; the interaction increases the binding of CHP1 with microtubules. Associates with microtubules. Interacts with EIF1AD, USP25, PRKCI and WARS1. Interacts with phosphorylated RPL13A; inhibited by oxidatively-modified low-densitity lipoprotein (LDL(ox)). Component of the GAIT complex. Interacts with FKBP6; leading to inhibit GAPDH catalytic activity. Interacts with TRAF2, promoting TRAF2 ubiquitination. Interacts with TRAF3, promoting TRAF3 ubiquitination.</text>
</comment>
<name>A0AAW0HUM8_MYOGA</name>
<proteinExistence type="inferred from homology"/>
<evidence type="ECO:0000256" key="1">
    <source>
        <dbReference type="ARBA" id="ARBA00004123"/>
    </source>
</evidence>
<dbReference type="InterPro" id="IPR020831">
    <property type="entry name" value="GlycerAld/Erythrose_P_DH"/>
</dbReference>
<dbReference type="Pfam" id="PF02800">
    <property type="entry name" value="Gp_dh_C"/>
    <property type="match status" value="1"/>
</dbReference>
<dbReference type="PRINTS" id="PR00078">
    <property type="entry name" value="G3PDHDRGNASE"/>
</dbReference>
<comment type="catalytic activity">
    <reaction evidence="19">
        <text>D-glyceraldehyde 3-phosphate + phosphate + NAD(+) = (2R)-3-phospho-glyceroyl phosphate + NADH + H(+)</text>
        <dbReference type="Rhea" id="RHEA:10300"/>
        <dbReference type="ChEBI" id="CHEBI:15378"/>
        <dbReference type="ChEBI" id="CHEBI:43474"/>
        <dbReference type="ChEBI" id="CHEBI:57540"/>
        <dbReference type="ChEBI" id="CHEBI:57604"/>
        <dbReference type="ChEBI" id="CHEBI:57945"/>
        <dbReference type="ChEBI" id="CHEBI:59776"/>
        <dbReference type="EC" id="1.2.1.12"/>
    </reaction>
</comment>
<evidence type="ECO:0000256" key="10">
    <source>
        <dbReference type="ARBA" id="ARBA00022799"/>
    </source>
</evidence>
<evidence type="ECO:0000256" key="20">
    <source>
        <dbReference type="ARBA" id="ARBA00048005"/>
    </source>
</evidence>
<evidence type="ECO:0000256" key="13">
    <source>
        <dbReference type="ARBA" id="ARBA00023027"/>
    </source>
</evidence>
<dbReference type="GO" id="GO:0006096">
    <property type="term" value="P:glycolytic process"/>
    <property type="evidence" value="ECO:0007669"/>
    <property type="project" value="UniProtKB-KW"/>
</dbReference>
<evidence type="ECO:0000256" key="11">
    <source>
        <dbReference type="ARBA" id="ARBA00022845"/>
    </source>
</evidence>
<organism evidence="22 23">
    <name type="scientific">Myodes glareolus</name>
    <name type="common">Bank vole</name>
    <name type="synonym">Clethrionomys glareolus</name>
    <dbReference type="NCBI Taxonomy" id="447135"/>
    <lineage>
        <taxon>Eukaryota</taxon>
        <taxon>Metazoa</taxon>
        <taxon>Chordata</taxon>
        <taxon>Craniata</taxon>
        <taxon>Vertebrata</taxon>
        <taxon>Euteleostomi</taxon>
        <taxon>Mammalia</taxon>
        <taxon>Eutheria</taxon>
        <taxon>Euarchontoglires</taxon>
        <taxon>Glires</taxon>
        <taxon>Rodentia</taxon>
        <taxon>Myomorpha</taxon>
        <taxon>Muroidea</taxon>
        <taxon>Cricetidae</taxon>
        <taxon>Arvicolinae</taxon>
        <taxon>Myodes</taxon>
    </lineage>
</organism>
<evidence type="ECO:0000256" key="18">
    <source>
        <dbReference type="ARBA" id="ARBA00046997"/>
    </source>
</evidence>
<dbReference type="GO" id="GO:0005829">
    <property type="term" value="C:cytosol"/>
    <property type="evidence" value="ECO:0007669"/>
    <property type="project" value="UniProtKB-SubCell"/>
</dbReference>
<evidence type="ECO:0000313" key="22">
    <source>
        <dbReference type="EMBL" id="KAK7805732.1"/>
    </source>
</evidence>
<feature type="domain" description="Glyceraldehyde 3-phosphate dehydrogenase catalytic" evidence="21">
    <location>
        <begin position="2"/>
        <end position="55"/>
    </location>
</feature>
<accession>A0AAW0HUM8</accession>
<keyword evidence="12" id="KW-0560">Oxidoreductase</keyword>
<keyword evidence="9" id="KW-0053">Apoptosis</keyword>
<evidence type="ECO:0000256" key="5">
    <source>
        <dbReference type="ARBA" id="ARBA00007406"/>
    </source>
</evidence>
<keyword evidence="23" id="KW-1185">Reference proteome</keyword>
<keyword evidence="13" id="KW-0520">NAD</keyword>
<keyword evidence="14" id="KW-0324">Glycolysis</keyword>